<evidence type="ECO:0000256" key="1">
    <source>
        <dbReference type="ARBA" id="ARBA00023157"/>
    </source>
</evidence>
<dbReference type="PROSITE" id="PS51352">
    <property type="entry name" value="THIOREDOXIN_2"/>
    <property type="match status" value="1"/>
</dbReference>
<evidence type="ECO:0000256" key="2">
    <source>
        <dbReference type="SAM" id="SignalP"/>
    </source>
</evidence>
<evidence type="ECO:0000259" key="3">
    <source>
        <dbReference type="PROSITE" id="PS51352"/>
    </source>
</evidence>
<keyword evidence="1" id="KW-1015">Disulfide bond</keyword>
<dbReference type="CDD" id="cd02966">
    <property type="entry name" value="TlpA_like_family"/>
    <property type="match status" value="1"/>
</dbReference>
<dbReference type="InterPro" id="IPR050553">
    <property type="entry name" value="Thioredoxin_ResA/DsbE_sf"/>
</dbReference>
<reference evidence="4 5" key="1">
    <citation type="submission" date="2020-08" db="EMBL/GenBank/DDBJ databases">
        <title>Genomic Encyclopedia of Type Strains, Phase IV (KMG-IV): sequencing the most valuable type-strain genomes for metagenomic binning, comparative biology and taxonomic classification.</title>
        <authorList>
            <person name="Goeker M."/>
        </authorList>
    </citation>
    <scope>NUCLEOTIDE SEQUENCE [LARGE SCALE GENOMIC DNA]</scope>
    <source>
        <strain evidence="4 5">DSM 21769</strain>
    </source>
</reference>
<feature type="domain" description="Thioredoxin" evidence="3">
    <location>
        <begin position="33"/>
        <end position="170"/>
    </location>
</feature>
<dbReference type="Proteomes" id="UP000568839">
    <property type="component" value="Unassembled WGS sequence"/>
</dbReference>
<dbReference type="GO" id="GO:0016209">
    <property type="term" value="F:antioxidant activity"/>
    <property type="evidence" value="ECO:0007669"/>
    <property type="project" value="InterPro"/>
</dbReference>
<dbReference type="RefSeq" id="WP_184402461.1">
    <property type="nucleotide sequence ID" value="NZ_JACHHJ010000001.1"/>
</dbReference>
<accession>A0A841PQ85</accession>
<keyword evidence="5" id="KW-1185">Reference proteome</keyword>
<protein>
    <submittedName>
        <fullName evidence="4">Peroxiredoxin</fullName>
    </submittedName>
</protein>
<name>A0A841PQ85_9BACL</name>
<dbReference type="AlphaFoldDB" id="A0A841PQ85"/>
<dbReference type="Pfam" id="PF00578">
    <property type="entry name" value="AhpC-TSA"/>
    <property type="match status" value="1"/>
</dbReference>
<dbReference type="PANTHER" id="PTHR42852">
    <property type="entry name" value="THIOL:DISULFIDE INTERCHANGE PROTEIN DSBE"/>
    <property type="match status" value="1"/>
</dbReference>
<dbReference type="SUPFAM" id="SSF52833">
    <property type="entry name" value="Thioredoxin-like"/>
    <property type="match status" value="1"/>
</dbReference>
<sequence length="170" mass="19167">MQRYLISVILLFLCTVMNMPSESLAETKGWEDTIPVSQAVNFDAEDLEGNAISLQDYAGENILLVFFTTWCEVCQQELPMLSENYHSLQSEGIEVLAINMTASERNETDIQPFAEELEMPVVIDRDGRISKSYGVKGIPTTYAVDKEQQIIQTFFGPLNKNEVLQAFEGE</sequence>
<organism evidence="4 5">
    <name type="scientific">Geomicrobium halophilum</name>
    <dbReference type="NCBI Taxonomy" id="549000"/>
    <lineage>
        <taxon>Bacteria</taxon>
        <taxon>Bacillati</taxon>
        <taxon>Bacillota</taxon>
        <taxon>Bacilli</taxon>
        <taxon>Bacillales</taxon>
        <taxon>Geomicrobium</taxon>
    </lineage>
</organism>
<feature type="chain" id="PRO_5032958795" evidence="2">
    <location>
        <begin position="26"/>
        <end position="170"/>
    </location>
</feature>
<evidence type="ECO:0000313" key="5">
    <source>
        <dbReference type="Proteomes" id="UP000568839"/>
    </source>
</evidence>
<dbReference type="InterPro" id="IPR013766">
    <property type="entry name" value="Thioredoxin_domain"/>
</dbReference>
<proteinExistence type="predicted"/>
<dbReference type="Gene3D" id="3.40.30.10">
    <property type="entry name" value="Glutaredoxin"/>
    <property type="match status" value="1"/>
</dbReference>
<feature type="signal peptide" evidence="2">
    <location>
        <begin position="1"/>
        <end position="25"/>
    </location>
</feature>
<dbReference type="EMBL" id="JACHHJ010000001">
    <property type="protein sequence ID" value="MBB6448471.1"/>
    <property type="molecule type" value="Genomic_DNA"/>
</dbReference>
<gene>
    <name evidence="4" type="ORF">HNR44_000420</name>
</gene>
<comment type="caution">
    <text evidence="4">The sequence shown here is derived from an EMBL/GenBank/DDBJ whole genome shotgun (WGS) entry which is preliminary data.</text>
</comment>
<keyword evidence="2" id="KW-0732">Signal</keyword>
<dbReference type="InterPro" id="IPR036249">
    <property type="entry name" value="Thioredoxin-like_sf"/>
</dbReference>
<evidence type="ECO:0000313" key="4">
    <source>
        <dbReference type="EMBL" id="MBB6448471.1"/>
    </source>
</evidence>
<dbReference type="InterPro" id="IPR000866">
    <property type="entry name" value="AhpC/TSA"/>
</dbReference>
<dbReference type="GO" id="GO:0016491">
    <property type="term" value="F:oxidoreductase activity"/>
    <property type="evidence" value="ECO:0007669"/>
    <property type="project" value="InterPro"/>
</dbReference>
<dbReference type="PANTHER" id="PTHR42852:SF13">
    <property type="entry name" value="PROTEIN DIPZ"/>
    <property type="match status" value="1"/>
</dbReference>